<dbReference type="PROSITE" id="PS51257">
    <property type="entry name" value="PROKAR_LIPOPROTEIN"/>
    <property type="match status" value="1"/>
</dbReference>
<protein>
    <recommendedName>
        <fullName evidence="1">Oxidoreductase molybdopterin-binding domain-containing protein</fullName>
    </recommendedName>
</protein>
<dbReference type="STRING" id="292415.Tbd_2349"/>
<name>Q3SGE8_THIDA</name>
<organism evidence="2 3">
    <name type="scientific">Thiobacillus denitrificans (strain ATCC 25259 / T1)</name>
    <dbReference type="NCBI Taxonomy" id="292415"/>
    <lineage>
        <taxon>Bacteria</taxon>
        <taxon>Pseudomonadati</taxon>
        <taxon>Pseudomonadota</taxon>
        <taxon>Betaproteobacteria</taxon>
        <taxon>Nitrosomonadales</taxon>
        <taxon>Thiobacillaceae</taxon>
        <taxon>Thiobacillus</taxon>
    </lineage>
</organism>
<dbReference type="eggNOG" id="COG2041">
    <property type="taxonomic scope" value="Bacteria"/>
</dbReference>
<dbReference type="InterPro" id="IPR000572">
    <property type="entry name" value="OxRdtase_Mopterin-bd_dom"/>
</dbReference>
<dbReference type="AlphaFoldDB" id="Q3SGE8"/>
<dbReference type="PROSITE" id="PS51318">
    <property type="entry name" value="TAT"/>
    <property type="match status" value="1"/>
</dbReference>
<reference evidence="2 3" key="1">
    <citation type="journal article" date="2006" name="J. Bacteriol.">
        <title>The genome sequence of the obligately chemolithoautotrophic, facultatively anaerobic bacterium Thiobacillus denitrificans.</title>
        <authorList>
            <person name="Beller H.R."/>
            <person name="Chain P.S."/>
            <person name="Letain T.E."/>
            <person name="Chakicherla A."/>
            <person name="Larimer F.W."/>
            <person name="Richardson P.M."/>
            <person name="Coleman M.A."/>
            <person name="Wood A.P."/>
            <person name="Kelly D.P."/>
        </authorList>
    </citation>
    <scope>NUCLEOTIDE SEQUENCE [LARGE SCALE GENOMIC DNA]</scope>
    <source>
        <strain evidence="2 3">ATCC 25259</strain>
    </source>
</reference>
<dbReference type="PANTHER" id="PTHR43032">
    <property type="entry name" value="PROTEIN-METHIONINE-SULFOXIDE REDUCTASE"/>
    <property type="match status" value="1"/>
</dbReference>
<evidence type="ECO:0000313" key="2">
    <source>
        <dbReference type="EMBL" id="AAZ98302.1"/>
    </source>
</evidence>
<dbReference type="EMBL" id="CP000116">
    <property type="protein sequence ID" value="AAZ98302.1"/>
    <property type="molecule type" value="Genomic_DNA"/>
</dbReference>
<proteinExistence type="predicted"/>
<dbReference type="PANTHER" id="PTHR43032:SF2">
    <property type="entry name" value="BLL0505 PROTEIN"/>
    <property type="match status" value="1"/>
</dbReference>
<evidence type="ECO:0000313" key="3">
    <source>
        <dbReference type="Proteomes" id="UP000008291"/>
    </source>
</evidence>
<dbReference type="Proteomes" id="UP000008291">
    <property type="component" value="Chromosome"/>
</dbReference>
<sequence>MRECENGRRRFLQRALAAGSALVLAGCERLSRSEWFTGVLGSAEKLNFGVQRLLLPRKAMAQEFTEADLSPDFRSNGTRDPDDPAYQALAADRFVDYRLRVGGLVAQPRAYSLDALKALPSRTQITRHDCVEGWSAIGKWKGVPLARILEAVTPLPSARYVVFYCADSMEASGTRYYESIDMEDAWHVQTLLAYELNDAPLPIKNGAPIRLRVERQLGYKMAKYVMRIELVDRLDTIAGGKGGYWEDRGYEWYAGI</sequence>
<gene>
    <name evidence="2" type="ordered locus">Tbd_2349</name>
</gene>
<dbReference type="HOGENOM" id="CLU_045520_2_0_4"/>
<dbReference type="OrthoDB" id="9795587at2"/>
<dbReference type="SUPFAM" id="SSF56524">
    <property type="entry name" value="Oxidoreductase molybdopterin-binding domain"/>
    <property type="match status" value="1"/>
</dbReference>
<keyword evidence="3" id="KW-1185">Reference proteome</keyword>
<dbReference type="KEGG" id="tbd:Tbd_2349"/>
<accession>Q3SGE8</accession>
<dbReference type="Pfam" id="PF00174">
    <property type="entry name" value="Oxidored_molyb"/>
    <property type="match status" value="1"/>
</dbReference>
<dbReference type="CDD" id="cd02108">
    <property type="entry name" value="bact_SO_family_Moco"/>
    <property type="match status" value="1"/>
</dbReference>
<dbReference type="InterPro" id="IPR006311">
    <property type="entry name" value="TAT_signal"/>
</dbReference>
<dbReference type="RefSeq" id="WP_011312861.1">
    <property type="nucleotide sequence ID" value="NC_007404.1"/>
</dbReference>
<dbReference type="InterPro" id="IPR036374">
    <property type="entry name" value="OxRdtase_Mopterin-bd_sf"/>
</dbReference>
<dbReference type="Gene3D" id="3.90.420.10">
    <property type="entry name" value="Oxidoreductase, molybdopterin-binding domain"/>
    <property type="match status" value="1"/>
</dbReference>
<feature type="domain" description="Oxidoreductase molybdopterin-binding" evidence="1">
    <location>
        <begin position="96"/>
        <end position="233"/>
    </location>
</feature>
<evidence type="ECO:0000259" key="1">
    <source>
        <dbReference type="Pfam" id="PF00174"/>
    </source>
</evidence>